<feature type="signal peptide" evidence="20">
    <location>
        <begin position="1"/>
        <end position="25"/>
    </location>
</feature>
<dbReference type="EC" id="2.7.11.1" evidence="2"/>
<comment type="catalytic activity">
    <reaction evidence="16">
        <text>L-threonyl-[protein] + ATP = O-phospho-L-threonyl-[protein] + ADP + H(+)</text>
        <dbReference type="Rhea" id="RHEA:46608"/>
        <dbReference type="Rhea" id="RHEA-COMP:11060"/>
        <dbReference type="Rhea" id="RHEA-COMP:11605"/>
        <dbReference type="ChEBI" id="CHEBI:15378"/>
        <dbReference type="ChEBI" id="CHEBI:30013"/>
        <dbReference type="ChEBI" id="CHEBI:30616"/>
        <dbReference type="ChEBI" id="CHEBI:61977"/>
        <dbReference type="ChEBI" id="CHEBI:456216"/>
        <dbReference type="EC" id="2.7.11.1"/>
    </reaction>
</comment>
<evidence type="ECO:0000313" key="22">
    <source>
        <dbReference type="EMBL" id="KAK4754032.1"/>
    </source>
</evidence>
<dbReference type="CDD" id="cd14066">
    <property type="entry name" value="STKc_IRAK"/>
    <property type="match status" value="1"/>
</dbReference>
<dbReference type="FunFam" id="3.80.10.10:FF:000129">
    <property type="entry name" value="Leucine-rich repeat receptor-like kinase"/>
    <property type="match status" value="1"/>
</dbReference>
<dbReference type="Pfam" id="PF12819">
    <property type="entry name" value="Malectin_like"/>
    <property type="match status" value="1"/>
</dbReference>
<feature type="domain" description="Protein kinase" evidence="21">
    <location>
        <begin position="576"/>
        <end position="854"/>
    </location>
</feature>
<dbReference type="SUPFAM" id="SSF56112">
    <property type="entry name" value="Protein kinase-like (PK-like)"/>
    <property type="match status" value="1"/>
</dbReference>
<dbReference type="InterPro" id="IPR001245">
    <property type="entry name" value="Ser-Thr/Tyr_kinase_cat_dom"/>
</dbReference>
<name>A0AAN7JWA8_9MYRT</name>
<evidence type="ECO:0000256" key="2">
    <source>
        <dbReference type="ARBA" id="ARBA00012513"/>
    </source>
</evidence>
<dbReference type="PROSITE" id="PS00107">
    <property type="entry name" value="PROTEIN_KINASE_ATP"/>
    <property type="match status" value="1"/>
</dbReference>
<keyword evidence="14 19" id="KW-0472">Membrane</keyword>
<dbReference type="Gene3D" id="3.80.10.10">
    <property type="entry name" value="Ribonuclease Inhibitor"/>
    <property type="match status" value="1"/>
</dbReference>
<dbReference type="InterPro" id="IPR008271">
    <property type="entry name" value="Ser/Thr_kinase_AS"/>
</dbReference>
<dbReference type="SUPFAM" id="SSF52058">
    <property type="entry name" value="L domain-like"/>
    <property type="match status" value="1"/>
</dbReference>
<evidence type="ECO:0000256" key="13">
    <source>
        <dbReference type="ARBA" id="ARBA00022989"/>
    </source>
</evidence>
<keyword evidence="3" id="KW-0723">Serine/threonine-protein kinase</keyword>
<dbReference type="InterPro" id="IPR017441">
    <property type="entry name" value="Protein_kinase_ATP_BS"/>
</dbReference>
<proteinExistence type="predicted"/>
<keyword evidence="12 18" id="KW-0067">ATP-binding</keyword>
<keyword evidence="11" id="KW-0418">Kinase</keyword>
<evidence type="ECO:0000256" key="7">
    <source>
        <dbReference type="ARBA" id="ARBA00022692"/>
    </source>
</evidence>
<evidence type="ECO:0000256" key="18">
    <source>
        <dbReference type="PROSITE-ProRule" id="PRU10141"/>
    </source>
</evidence>
<dbReference type="SMART" id="SM00220">
    <property type="entry name" value="S_TKc"/>
    <property type="match status" value="1"/>
</dbReference>
<evidence type="ECO:0000256" key="4">
    <source>
        <dbReference type="ARBA" id="ARBA00022553"/>
    </source>
</evidence>
<dbReference type="FunFam" id="3.30.200.20:FF:000394">
    <property type="entry name" value="Leucine-rich repeat receptor-like protein kinase"/>
    <property type="match status" value="1"/>
</dbReference>
<dbReference type="Gene3D" id="1.10.510.10">
    <property type="entry name" value="Transferase(Phosphotransferase) domain 1"/>
    <property type="match status" value="1"/>
</dbReference>
<reference evidence="22 23" key="1">
    <citation type="journal article" date="2023" name="Hortic Res">
        <title>Pangenome of water caltrop reveals structural variations and asymmetric subgenome divergence after allopolyploidization.</title>
        <authorList>
            <person name="Zhang X."/>
            <person name="Chen Y."/>
            <person name="Wang L."/>
            <person name="Yuan Y."/>
            <person name="Fang M."/>
            <person name="Shi L."/>
            <person name="Lu R."/>
            <person name="Comes H.P."/>
            <person name="Ma Y."/>
            <person name="Chen Y."/>
            <person name="Huang G."/>
            <person name="Zhou Y."/>
            <person name="Zheng Z."/>
            <person name="Qiu Y."/>
        </authorList>
    </citation>
    <scope>NUCLEOTIDE SEQUENCE [LARGE SCALE GENOMIC DNA]</scope>
    <source>
        <tissue evidence="22">Roots</tissue>
    </source>
</reference>
<gene>
    <name evidence="22" type="ORF">SAY87_002136</name>
</gene>
<evidence type="ECO:0000256" key="6">
    <source>
        <dbReference type="ARBA" id="ARBA00022679"/>
    </source>
</evidence>
<evidence type="ECO:0000256" key="11">
    <source>
        <dbReference type="ARBA" id="ARBA00022777"/>
    </source>
</evidence>
<dbReference type="InterPro" id="IPR024788">
    <property type="entry name" value="Malectin-like_Carb-bd_dom"/>
</dbReference>
<evidence type="ECO:0000256" key="12">
    <source>
        <dbReference type="ARBA" id="ARBA00022840"/>
    </source>
</evidence>
<feature type="binding site" evidence="18">
    <location>
        <position position="603"/>
    </location>
    <ligand>
        <name>ATP</name>
        <dbReference type="ChEBI" id="CHEBI:30616"/>
    </ligand>
</feature>
<feature type="chain" id="PRO_5042812878" description="non-specific serine/threonine protein kinase" evidence="20">
    <location>
        <begin position="26"/>
        <end position="876"/>
    </location>
</feature>
<dbReference type="GO" id="GO:0016020">
    <property type="term" value="C:membrane"/>
    <property type="evidence" value="ECO:0007669"/>
    <property type="project" value="UniProtKB-SubCell"/>
</dbReference>
<dbReference type="InterPro" id="IPR032675">
    <property type="entry name" value="LRR_dom_sf"/>
</dbReference>
<evidence type="ECO:0000256" key="17">
    <source>
        <dbReference type="ARBA" id="ARBA00048679"/>
    </source>
</evidence>
<evidence type="ECO:0000256" key="3">
    <source>
        <dbReference type="ARBA" id="ARBA00022527"/>
    </source>
</evidence>
<evidence type="ECO:0000256" key="8">
    <source>
        <dbReference type="ARBA" id="ARBA00022729"/>
    </source>
</evidence>
<evidence type="ECO:0000256" key="20">
    <source>
        <dbReference type="SAM" id="SignalP"/>
    </source>
</evidence>
<feature type="transmembrane region" description="Helical" evidence="19">
    <location>
        <begin position="518"/>
        <end position="541"/>
    </location>
</feature>
<dbReference type="PROSITE" id="PS50011">
    <property type="entry name" value="PROTEIN_KINASE_DOM"/>
    <property type="match status" value="1"/>
</dbReference>
<keyword evidence="6" id="KW-0808">Transferase</keyword>
<comment type="catalytic activity">
    <reaction evidence="17">
        <text>L-seryl-[protein] + ATP = O-phospho-L-seryl-[protein] + ADP + H(+)</text>
        <dbReference type="Rhea" id="RHEA:17989"/>
        <dbReference type="Rhea" id="RHEA-COMP:9863"/>
        <dbReference type="Rhea" id="RHEA-COMP:11604"/>
        <dbReference type="ChEBI" id="CHEBI:15378"/>
        <dbReference type="ChEBI" id="CHEBI:29999"/>
        <dbReference type="ChEBI" id="CHEBI:30616"/>
        <dbReference type="ChEBI" id="CHEBI:83421"/>
        <dbReference type="ChEBI" id="CHEBI:456216"/>
        <dbReference type="EC" id="2.7.11.1"/>
    </reaction>
</comment>
<evidence type="ECO:0000256" key="16">
    <source>
        <dbReference type="ARBA" id="ARBA00047899"/>
    </source>
</evidence>
<dbReference type="InterPro" id="IPR011009">
    <property type="entry name" value="Kinase-like_dom_sf"/>
</dbReference>
<comment type="caution">
    <text evidence="22">The sequence shown here is derived from an EMBL/GenBank/DDBJ whole genome shotgun (WGS) entry which is preliminary data.</text>
</comment>
<keyword evidence="15" id="KW-0675">Receptor</keyword>
<dbReference type="Gene3D" id="2.60.120.430">
    <property type="entry name" value="Galactose-binding lectin"/>
    <property type="match status" value="1"/>
</dbReference>
<accession>A0AAN7JWA8</accession>
<dbReference type="AlphaFoldDB" id="A0AAN7JWA8"/>
<dbReference type="GO" id="GO:0004674">
    <property type="term" value="F:protein serine/threonine kinase activity"/>
    <property type="evidence" value="ECO:0007669"/>
    <property type="project" value="UniProtKB-KW"/>
</dbReference>
<evidence type="ECO:0000256" key="5">
    <source>
        <dbReference type="ARBA" id="ARBA00022614"/>
    </source>
</evidence>
<dbReference type="PROSITE" id="PS00108">
    <property type="entry name" value="PROTEIN_KINASE_ST"/>
    <property type="match status" value="1"/>
</dbReference>
<evidence type="ECO:0000313" key="23">
    <source>
        <dbReference type="Proteomes" id="UP001345219"/>
    </source>
</evidence>
<keyword evidence="7 19" id="KW-0812">Transmembrane</keyword>
<dbReference type="Gene3D" id="3.30.200.20">
    <property type="entry name" value="Phosphorylase Kinase, domain 1"/>
    <property type="match status" value="1"/>
</dbReference>
<dbReference type="InterPro" id="IPR001611">
    <property type="entry name" value="Leu-rich_rpt"/>
</dbReference>
<evidence type="ECO:0000256" key="14">
    <source>
        <dbReference type="ARBA" id="ARBA00023136"/>
    </source>
</evidence>
<dbReference type="EMBL" id="JAXIOK010000015">
    <property type="protein sequence ID" value="KAK4754032.1"/>
    <property type="molecule type" value="Genomic_DNA"/>
</dbReference>
<keyword evidence="23" id="KW-1185">Reference proteome</keyword>
<evidence type="ECO:0000259" key="21">
    <source>
        <dbReference type="PROSITE" id="PS50011"/>
    </source>
</evidence>
<dbReference type="GO" id="GO:0005524">
    <property type="term" value="F:ATP binding"/>
    <property type="evidence" value="ECO:0007669"/>
    <property type="project" value="UniProtKB-UniRule"/>
</dbReference>
<keyword evidence="5" id="KW-0433">Leucine-rich repeat</keyword>
<dbReference type="PROSITE" id="PS51450">
    <property type="entry name" value="LRR"/>
    <property type="match status" value="1"/>
</dbReference>
<dbReference type="PANTHER" id="PTHR45631">
    <property type="entry name" value="OS07G0107800 PROTEIN-RELATED"/>
    <property type="match status" value="1"/>
</dbReference>
<keyword evidence="13 19" id="KW-1133">Transmembrane helix</keyword>
<evidence type="ECO:0000256" key="9">
    <source>
        <dbReference type="ARBA" id="ARBA00022737"/>
    </source>
</evidence>
<dbReference type="Proteomes" id="UP001345219">
    <property type="component" value="Chromosome 2"/>
</dbReference>
<keyword evidence="4" id="KW-0597">Phosphoprotein</keyword>
<evidence type="ECO:0000256" key="1">
    <source>
        <dbReference type="ARBA" id="ARBA00004167"/>
    </source>
</evidence>
<protein>
    <recommendedName>
        <fullName evidence="2">non-specific serine/threonine protein kinase</fullName>
        <ecNumber evidence="2">2.7.11.1</ecNumber>
    </recommendedName>
</protein>
<comment type="subcellular location">
    <subcellularLocation>
        <location evidence="1">Membrane</location>
        <topology evidence="1">Single-pass membrane protein</topology>
    </subcellularLocation>
</comment>
<evidence type="ECO:0000256" key="15">
    <source>
        <dbReference type="ARBA" id="ARBA00023170"/>
    </source>
</evidence>
<dbReference type="InterPro" id="IPR000719">
    <property type="entry name" value="Prot_kinase_dom"/>
</dbReference>
<keyword evidence="9" id="KW-0677">Repeat</keyword>
<dbReference type="PANTHER" id="PTHR45631:SF202">
    <property type="entry name" value="SENESCENCE-INDUCED RECEPTOR-LIKE SERINE_THREONINE-PROTEIN KINASE"/>
    <property type="match status" value="1"/>
</dbReference>
<organism evidence="22 23">
    <name type="scientific">Trapa incisa</name>
    <dbReference type="NCBI Taxonomy" id="236973"/>
    <lineage>
        <taxon>Eukaryota</taxon>
        <taxon>Viridiplantae</taxon>
        <taxon>Streptophyta</taxon>
        <taxon>Embryophyta</taxon>
        <taxon>Tracheophyta</taxon>
        <taxon>Spermatophyta</taxon>
        <taxon>Magnoliopsida</taxon>
        <taxon>eudicotyledons</taxon>
        <taxon>Gunneridae</taxon>
        <taxon>Pentapetalae</taxon>
        <taxon>rosids</taxon>
        <taxon>malvids</taxon>
        <taxon>Myrtales</taxon>
        <taxon>Lythraceae</taxon>
        <taxon>Trapa</taxon>
    </lineage>
</organism>
<keyword evidence="8 20" id="KW-0732">Signal</keyword>
<keyword evidence="10 18" id="KW-0547">Nucleotide-binding</keyword>
<evidence type="ECO:0000256" key="10">
    <source>
        <dbReference type="ARBA" id="ARBA00022741"/>
    </source>
</evidence>
<evidence type="ECO:0000256" key="19">
    <source>
        <dbReference type="SAM" id="Phobius"/>
    </source>
</evidence>
<sequence length="876" mass="97180">MDKANRIVFAALLLAAFSFAVLTIAQDQSGFISLDCGQPQNIYTDDVTGITYISDSSLIDTGESKAIMASLKTSSISKQLYYVRSFPDGVKHCYTVSATGGKRYLVRARFMYGNYDSKNQLPEFHLYLGVTFWASIKFKDTSEVIDREIIHVLSSDSIQLCLVKTGFTTPFISAIELRLIWNDVYITKSGSLLSYFRLDLGPETSNIYRYRDDAFDRLWFPVANQPSWQTIKTNLPIDSTDTNNNFLPPSSVMRTAISPSDPTQALNLSWTPSEPKSKFYIYLHFAEVQQLQKNGSRSFNISMNGNSWINEVIVPQYLYTGTILSISPTTASQFNFSIYAVNNSTYPPLLNAIEAYVAIDILEFLTKKEDAYAITNIKSTYGLKLNWQGDPCGPETLLWNGVGCTSDNPNTSSITHLNLSFQGLTGNITTYFSNLKSLQTLDLSYNNLTGQIPDSLAQLSQLKALNLTGNNLTGYIPPELLKRDNSGTIQLHLDGNPHLCKTMECNTDTKKNSSKLPVALGASAGALLIILVALGCYCYAVNRRRLQPQDMSMPNRIKFERGNRQFTYTEVITITNNFKVVVGKGGFGTVYLGQIGNAQVAVKMLSPSSAQGYREFRVEAELLMRVHHKNLTSLIGYCDEVDNLGLIYEYMARGNLRQHLSERNANSLRWDQRIQIAADAAQGLDYLHKGCKPPMIHRDVKSTNILINDHFQAKVSDFGLSRAFPAEGGHLTTTVAGTPGYLDPEYFRTNMLSEKSDVYSFGIVLLEIITCRPVISRGPENTHIIDFVNNMLSGGDISAIIDPGLAGNFNENSAWKIVELAKACVAQESTGRPSMSRVAMELEQCLAGTKTPWSELDSGIDMNSVNLTSAFGPRAR</sequence>
<dbReference type="Pfam" id="PF13855">
    <property type="entry name" value="LRR_8"/>
    <property type="match status" value="1"/>
</dbReference>
<dbReference type="FunFam" id="1.10.510.10:FF:000146">
    <property type="entry name" value="LRR receptor-like serine/threonine-protein kinase IOS1"/>
    <property type="match status" value="1"/>
</dbReference>
<dbReference type="Pfam" id="PF07714">
    <property type="entry name" value="PK_Tyr_Ser-Thr"/>
    <property type="match status" value="1"/>
</dbReference>